<reference evidence="11" key="2">
    <citation type="submission" date="2025-08" db="UniProtKB">
        <authorList>
            <consortium name="Ensembl"/>
        </authorList>
    </citation>
    <scope>IDENTIFICATION</scope>
</reference>
<keyword evidence="5" id="KW-0949">S-adenosyl-L-methionine</keyword>
<evidence type="ECO:0000256" key="7">
    <source>
        <dbReference type="ARBA" id="ARBA00022824"/>
    </source>
</evidence>
<evidence type="ECO:0000256" key="1">
    <source>
        <dbReference type="ARBA" id="ARBA00004240"/>
    </source>
</evidence>
<protein>
    <recommendedName>
        <fullName evidence="2">catechol O-methyltransferase</fullName>
        <ecNumber evidence="2">2.1.1.6</ecNumber>
    </recommendedName>
</protein>
<dbReference type="GO" id="GO:0042424">
    <property type="term" value="P:catecholamine catabolic process"/>
    <property type="evidence" value="ECO:0007669"/>
    <property type="project" value="TreeGrafter"/>
</dbReference>
<dbReference type="GO" id="GO:0005783">
    <property type="term" value="C:endoplasmic reticulum"/>
    <property type="evidence" value="ECO:0007669"/>
    <property type="project" value="UniProtKB-SubCell"/>
</dbReference>
<evidence type="ECO:0000256" key="5">
    <source>
        <dbReference type="ARBA" id="ARBA00022691"/>
    </source>
</evidence>
<dbReference type="Ensembl" id="ENSHHUT00000010952.1">
    <property type="protein sequence ID" value="ENSHHUP00000010614.1"/>
    <property type="gene ID" value="ENSHHUG00000006483.1"/>
</dbReference>
<evidence type="ECO:0000256" key="9">
    <source>
        <dbReference type="ARBA" id="ARBA00022939"/>
    </source>
</evidence>
<dbReference type="InterPro" id="IPR002935">
    <property type="entry name" value="SAM_O-MeTrfase"/>
</dbReference>
<dbReference type="GO" id="GO:0032502">
    <property type="term" value="P:developmental process"/>
    <property type="evidence" value="ECO:0007669"/>
    <property type="project" value="TreeGrafter"/>
</dbReference>
<name>A0A4W5KF20_9TELE</name>
<dbReference type="GeneTree" id="ENSGT00940000161220"/>
<evidence type="ECO:0000256" key="6">
    <source>
        <dbReference type="ARBA" id="ARBA00022740"/>
    </source>
</evidence>
<evidence type="ECO:0000256" key="4">
    <source>
        <dbReference type="ARBA" id="ARBA00022679"/>
    </source>
</evidence>
<keyword evidence="3" id="KW-0489">Methyltransferase</keyword>
<evidence type="ECO:0000256" key="10">
    <source>
        <dbReference type="ARBA" id="ARBA00023453"/>
    </source>
</evidence>
<dbReference type="AlphaFoldDB" id="A0A4W5KF20"/>
<dbReference type="GO" id="GO:0032259">
    <property type="term" value="P:methylation"/>
    <property type="evidence" value="ECO:0007669"/>
    <property type="project" value="UniProtKB-KW"/>
</dbReference>
<keyword evidence="7" id="KW-0256">Endoplasmic reticulum</keyword>
<dbReference type="Pfam" id="PF01596">
    <property type="entry name" value="Methyltransf_3"/>
    <property type="match status" value="1"/>
</dbReference>
<dbReference type="EC" id="2.1.1.6" evidence="2"/>
<evidence type="ECO:0000313" key="11">
    <source>
        <dbReference type="Ensembl" id="ENSHHUP00000010614.1"/>
    </source>
</evidence>
<dbReference type="GO" id="GO:0042417">
    <property type="term" value="P:dopamine metabolic process"/>
    <property type="evidence" value="ECO:0007669"/>
    <property type="project" value="TreeGrafter"/>
</dbReference>
<sequence length="136" mass="15097">LPLLVCCSTRVVLVRMRYDCITRLSQEERAFHYVLTHATPGNPESILETFDLWCRKVEFSSNIGPKKVLELGSHCGYSTVSIARALPLGARLYSVEMDARIAAIAEKVIQVSHDLWGTTELAEGSLQSSHIGTVEH</sequence>
<organism evidence="11 12">
    <name type="scientific">Hucho hucho</name>
    <name type="common">huchen</name>
    <dbReference type="NCBI Taxonomy" id="62062"/>
    <lineage>
        <taxon>Eukaryota</taxon>
        <taxon>Metazoa</taxon>
        <taxon>Chordata</taxon>
        <taxon>Craniata</taxon>
        <taxon>Vertebrata</taxon>
        <taxon>Euteleostomi</taxon>
        <taxon>Actinopterygii</taxon>
        <taxon>Neopterygii</taxon>
        <taxon>Teleostei</taxon>
        <taxon>Protacanthopterygii</taxon>
        <taxon>Salmoniformes</taxon>
        <taxon>Salmonidae</taxon>
        <taxon>Salmoninae</taxon>
        <taxon>Hucho</taxon>
    </lineage>
</organism>
<reference evidence="12" key="1">
    <citation type="submission" date="2018-06" db="EMBL/GenBank/DDBJ databases">
        <title>Genome assembly of Danube salmon.</title>
        <authorList>
            <person name="Macqueen D.J."/>
            <person name="Gundappa M.K."/>
        </authorList>
    </citation>
    <scope>NUCLEOTIDE SEQUENCE [LARGE SCALE GENOMIC DNA]</scope>
</reference>
<evidence type="ECO:0000256" key="8">
    <source>
        <dbReference type="ARBA" id="ARBA00022867"/>
    </source>
</evidence>
<accession>A0A4W5KF20</accession>
<keyword evidence="8" id="KW-0531">Neurotransmitter degradation</keyword>
<dbReference type="Gene3D" id="3.40.50.150">
    <property type="entry name" value="Vaccinia Virus protein VP39"/>
    <property type="match status" value="1"/>
</dbReference>
<gene>
    <name evidence="11" type="primary">TOMT</name>
</gene>
<reference evidence="11" key="3">
    <citation type="submission" date="2025-09" db="UniProtKB">
        <authorList>
            <consortium name="Ensembl"/>
        </authorList>
    </citation>
    <scope>IDENTIFICATION</scope>
</reference>
<evidence type="ECO:0000313" key="12">
    <source>
        <dbReference type="Proteomes" id="UP000314982"/>
    </source>
</evidence>
<evidence type="ECO:0000256" key="3">
    <source>
        <dbReference type="ARBA" id="ARBA00022603"/>
    </source>
</evidence>
<dbReference type="GO" id="GO:0007605">
    <property type="term" value="P:sensory perception of sound"/>
    <property type="evidence" value="ECO:0007669"/>
    <property type="project" value="UniProtKB-KW"/>
</dbReference>
<evidence type="ECO:0000256" key="2">
    <source>
        <dbReference type="ARBA" id="ARBA00012880"/>
    </source>
</evidence>
<dbReference type="InterPro" id="IPR029063">
    <property type="entry name" value="SAM-dependent_MTases_sf"/>
</dbReference>
<comment type="similarity">
    <text evidence="10">Belongs to the class I-like SAM-binding methyltransferase superfamily. Cation-dependent O-methyltransferase family.</text>
</comment>
<keyword evidence="12" id="KW-1185">Reference proteome</keyword>
<dbReference type="PANTHER" id="PTHR43836:SF1">
    <property type="entry name" value="TRANSMEMBRANE O-METHYLTRANSFERASE"/>
    <property type="match status" value="1"/>
</dbReference>
<dbReference type="GO" id="GO:0016206">
    <property type="term" value="F:catechol O-methyltransferase activity"/>
    <property type="evidence" value="ECO:0007669"/>
    <property type="project" value="UniProtKB-EC"/>
</dbReference>
<keyword evidence="6" id="KW-1009">Hearing</keyword>
<comment type="subcellular location">
    <subcellularLocation>
        <location evidence="1">Endoplasmic reticulum</location>
    </subcellularLocation>
</comment>
<dbReference type="PANTHER" id="PTHR43836">
    <property type="entry name" value="CATECHOL O-METHYLTRANSFERASE 1-RELATED"/>
    <property type="match status" value="1"/>
</dbReference>
<keyword evidence="4" id="KW-0808">Transferase</keyword>
<dbReference type="SUPFAM" id="SSF53335">
    <property type="entry name" value="S-adenosyl-L-methionine-dependent methyltransferases"/>
    <property type="match status" value="1"/>
</dbReference>
<proteinExistence type="inferred from homology"/>
<dbReference type="Proteomes" id="UP000314982">
    <property type="component" value="Unassembled WGS sequence"/>
</dbReference>
<dbReference type="STRING" id="62062.ENSHHUP00000010614"/>
<keyword evidence="9" id="KW-0128">Catecholamine metabolism</keyword>